<dbReference type="InterPro" id="IPR016032">
    <property type="entry name" value="Sig_transdc_resp-reg_C-effctor"/>
</dbReference>
<keyword evidence="3" id="KW-0805">Transcription regulation</keyword>
<dbReference type="KEGG" id="scor:J3U87_02935"/>
<dbReference type="FunFam" id="3.40.50.2300:FF:000001">
    <property type="entry name" value="DNA-binding response regulator PhoB"/>
    <property type="match status" value="1"/>
</dbReference>
<name>A0A8A4TR04_SULCO</name>
<evidence type="ECO:0000256" key="6">
    <source>
        <dbReference type="PROSITE-ProRule" id="PRU00169"/>
    </source>
</evidence>
<evidence type="ECO:0000313" key="11">
    <source>
        <dbReference type="Proteomes" id="UP000663929"/>
    </source>
</evidence>
<proteinExistence type="predicted"/>
<feature type="modified residue" description="4-aspartylphosphate" evidence="6">
    <location>
        <position position="52"/>
    </location>
</feature>
<sequence length="226" mass="25785">MPRILLVEDDLLMVELLTEFLDCEGFQVDHAPDGPSGLKKIIDTVPDLVILDMMMPGMNGLEVCRRVRQHYQGPILMLTAVDEDLNEVTALNTGIDDYITKPFRSNILMARIRSLLRRAGNQEDDRGKIQVQDLVMNRTTRTVTVADQELDISDAEFELLWYMIGNMGKVLSRDEIYRAIKGVEYDGLDRAIDMRISGLRKKFKALAPERTYIKTVWGQGYLVVPH</sequence>
<dbReference type="InterPro" id="IPR039420">
    <property type="entry name" value="WalR-like"/>
</dbReference>
<feature type="domain" description="Response regulatory" evidence="8">
    <location>
        <begin position="3"/>
        <end position="116"/>
    </location>
</feature>
<dbReference type="PROSITE" id="PS50110">
    <property type="entry name" value="RESPONSE_REGULATORY"/>
    <property type="match status" value="1"/>
</dbReference>
<dbReference type="Proteomes" id="UP000663929">
    <property type="component" value="Chromosome"/>
</dbReference>
<dbReference type="Gene3D" id="1.10.10.10">
    <property type="entry name" value="Winged helix-like DNA-binding domain superfamily/Winged helix DNA-binding domain"/>
    <property type="match status" value="1"/>
</dbReference>
<dbReference type="RefSeq" id="WP_237381529.1">
    <property type="nucleotide sequence ID" value="NZ_CP071793.1"/>
</dbReference>
<evidence type="ECO:0000256" key="1">
    <source>
        <dbReference type="ARBA" id="ARBA00022553"/>
    </source>
</evidence>
<dbReference type="InterPro" id="IPR036388">
    <property type="entry name" value="WH-like_DNA-bd_sf"/>
</dbReference>
<evidence type="ECO:0000256" key="3">
    <source>
        <dbReference type="ARBA" id="ARBA00023015"/>
    </source>
</evidence>
<dbReference type="PROSITE" id="PS51755">
    <property type="entry name" value="OMPR_PHOB"/>
    <property type="match status" value="1"/>
</dbReference>
<dbReference type="GO" id="GO:0006355">
    <property type="term" value="P:regulation of DNA-templated transcription"/>
    <property type="evidence" value="ECO:0007669"/>
    <property type="project" value="InterPro"/>
</dbReference>
<evidence type="ECO:0000313" key="10">
    <source>
        <dbReference type="EMBL" id="QTD51401.1"/>
    </source>
</evidence>
<dbReference type="SUPFAM" id="SSF52172">
    <property type="entry name" value="CheY-like"/>
    <property type="match status" value="1"/>
</dbReference>
<dbReference type="GO" id="GO:0000156">
    <property type="term" value="F:phosphorelay response regulator activity"/>
    <property type="evidence" value="ECO:0007669"/>
    <property type="project" value="TreeGrafter"/>
</dbReference>
<evidence type="ECO:0000256" key="2">
    <source>
        <dbReference type="ARBA" id="ARBA00023012"/>
    </source>
</evidence>
<keyword evidence="2" id="KW-0902">Two-component regulatory system</keyword>
<feature type="DNA-binding region" description="OmpR/PhoB-type" evidence="7">
    <location>
        <begin position="126"/>
        <end position="225"/>
    </location>
</feature>
<dbReference type="EMBL" id="CP071793">
    <property type="protein sequence ID" value="QTD51401.1"/>
    <property type="molecule type" value="Genomic_DNA"/>
</dbReference>
<organism evidence="10 11">
    <name type="scientific">Sulfidibacter corallicola</name>
    <dbReference type="NCBI Taxonomy" id="2818388"/>
    <lineage>
        <taxon>Bacteria</taxon>
        <taxon>Pseudomonadati</taxon>
        <taxon>Acidobacteriota</taxon>
        <taxon>Holophagae</taxon>
        <taxon>Acanthopleuribacterales</taxon>
        <taxon>Acanthopleuribacteraceae</taxon>
        <taxon>Sulfidibacter</taxon>
    </lineage>
</organism>
<dbReference type="Pfam" id="PF00486">
    <property type="entry name" value="Trans_reg_C"/>
    <property type="match status" value="1"/>
</dbReference>
<protein>
    <submittedName>
        <fullName evidence="10">Response regulator transcription factor</fullName>
    </submittedName>
</protein>
<dbReference type="SUPFAM" id="SSF46894">
    <property type="entry name" value="C-terminal effector domain of the bipartite response regulators"/>
    <property type="match status" value="1"/>
</dbReference>
<dbReference type="GO" id="GO:0000976">
    <property type="term" value="F:transcription cis-regulatory region binding"/>
    <property type="evidence" value="ECO:0007669"/>
    <property type="project" value="TreeGrafter"/>
</dbReference>
<dbReference type="SMART" id="SM00862">
    <property type="entry name" value="Trans_reg_C"/>
    <property type="match status" value="1"/>
</dbReference>
<feature type="domain" description="OmpR/PhoB-type" evidence="9">
    <location>
        <begin position="126"/>
        <end position="225"/>
    </location>
</feature>
<keyword evidence="5" id="KW-0804">Transcription</keyword>
<dbReference type="Pfam" id="PF00072">
    <property type="entry name" value="Response_reg"/>
    <property type="match status" value="1"/>
</dbReference>
<reference evidence="10" key="1">
    <citation type="submission" date="2021-03" db="EMBL/GenBank/DDBJ databases">
        <title>Acanthopleuribacteraceae sp. M133.</title>
        <authorList>
            <person name="Wang G."/>
        </authorList>
    </citation>
    <scope>NUCLEOTIDE SEQUENCE</scope>
    <source>
        <strain evidence="10">M133</strain>
    </source>
</reference>
<dbReference type="InterPro" id="IPR001867">
    <property type="entry name" value="OmpR/PhoB-type_DNA-bd"/>
</dbReference>
<keyword evidence="11" id="KW-1185">Reference proteome</keyword>
<evidence type="ECO:0000259" key="8">
    <source>
        <dbReference type="PROSITE" id="PS50110"/>
    </source>
</evidence>
<dbReference type="AlphaFoldDB" id="A0A8A4TR04"/>
<dbReference type="InterPro" id="IPR001789">
    <property type="entry name" value="Sig_transdc_resp-reg_receiver"/>
</dbReference>
<dbReference type="CDD" id="cd17574">
    <property type="entry name" value="REC_OmpR"/>
    <property type="match status" value="1"/>
</dbReference>
<dbReference type="InterPro" id="IPR011006">
    <property type="entry name" value="CheY-like_superfamily"/>
</dbReference>
<keyword evidence="1 6" id="KW-0597">Phosphoprotein</keyword>
<evidence type="ECO:0000256" key="4">
    <source>
        <dbReference type="ARBA" id="ARBA00023125"/>
    </source>
</evidence>
<dbReference type="PANTHER" id="PTHR48111:SF47">
    <property type="entry name" value="TRANSCRIPTIONAL REGULATORY PROTEIN RSTA"/>
    <property type="match status" value="1"/>
</dbReference>
<accession>A0A8A4TR04</accession>
<evidence type="ECO:0000259" key="9">
    <source>
        <dbReference type="PROSITE" id="PS51755"/>
    </source>
</evidence>
<keyword evidence="4 7" id="KW-0238">DNA-binding</keyword>
<dbReference type="CDD" id="cd00383">
    <property type="entry name" value="trans_reg_C"/>
    <property type="match status" value="1"/>
</dbReference>
<dbReference type="Gene3D" id="6.10.250.690">
    <property type="match status" value="1"/>
</dbReference>
<dbReference type="GO" id="GO:0005829">
    <property type="term" value="C:cytosol"/>
    <property type="evidence" value="ECO:0007669"/>
    <property type="project" value="TreeGrafter"/>
</dbReference>
<evidence type="ECO:0000256" key="7">
    <source>
        <dbReference type="PROSITE-ProRule" id="PRU01091"/>
    </source>
</evidence>
<gene>
    <name evidence="10" type="ORF">J3U87_02935</name>
</gene>
<dbReference type="GO" id="GO:0032993">
    <property type="term" value="C:protein-DNA complex"/>
    <property type="evidence" value="ECO:0007669"/>
    <property type="project" value="TreeGrafter"/>
</dbReference>
<dbReference type="PANTHER" id="PTHR48111">
    <property type="entry name" value="REGULATOR OF RPOS"/>
    <property type="match status" value="1"/>
</dbReference>
<dbReference type="Gene3D" id="3.40.50.2300">
    <property type="match status" value="1"/>
</dbReference>
<dbReference type="SMART" id="SM00448">
    <property type="entry name" value="REC"/>
    <property type="match status" value="1"/>
</dbReference>
<evidence type="ECO:0000256" key="5">
    <source>
        <dbReference type="ARBA" id="ARBA00023163"/>
    </source>
</evidence>